<feature type="compositionally biased region" description="Low complexity" evidence="1">
    <location>
        <begin position="29"/>
        <end position="43"/>
    </location>
</feature>
<evidence type="ECO:0000256" key="1">
    <source>
        <dbReference type="SAM" id="MobiDB-lite"/>
    </source>
</evidence>
<dbReference type="EMBL" id="JAPUFD010000009">
    <property type="protein sequence ID" value="MDI1489228.1"/>
    <property type="molecule type" value="Genomic_DNA"/>
</dbReference>
<keyword evidence="3" id="KW-1185">Reference proteome</keyword>
<accession>A0AA43TV57</accession>
<comment type="caution">
    <text evidence="2">The sequence shown here is derived from an EMBL/GenBank/DDBJ whole genome shotgun (WGS) entry which is preliminary data.</text>
</comment>
<sequence>MAPAIVLASASPSRPAVTITEPSSPSPRPTTAAPARPDALHPSSARRSRSPSPAPRSSSPPLGPRRAPLALPLPGQSPLPGGNIGRPDLLAGPGGSVPICAALSAAEEARLVEAVINGPTPTNMAVVAMEMGWETPAYWAERIAEIRAAWPAAFQSVIERRPDCWMAERDVVAKQCLEKNFLK</sequence>
<evidence type="ECO:0000313" key="2">
    <source>
        <dbReference type="EMBL" id="MDI1489228.1"/>
    </source>
</evidence>
<reference evidence="2" key="1">
    <citation type="journal article" date="2023" name="Genome Biol. Evol.">
        <title>First Whole Genome Sequence and Flow Cytometry Genome Size Data for the Lichen-Forming Fungus Ramalina farinacea (Ascomycota).</title>
        <authorList>
            <person name="Llewellyn T."/>
            <person name="Mian S."/>
            <person name="Hill R."/>
            <person name="Leitch I.J."/>
            <person name="Gaya E."/>
        </authorList>
    </citation>
    <scope>NUCLEOTIDE SEQUENCE</scope>
    <source>
        <strain evidence="2">LIQ254RAFAR</strain>
    </source>
</reference>
<organism evidence="2 3">
    <name type="scientific">Ramalina farinacea</name>
    <dbReference type="NCBI Taxonomy" id="258253"/>
    <lineage>
        <taxon>Eukaryota</taxon>
        <taxon>Fungi</taxon>
        <taxon>Dikarya</taxon>
        <taxon>Ascomycota</taxon>
        <taxon>Pezizomycotina</taxon>
        <taxon>Lecanoromycetes</taxon>
        <taxon>OSLEUM clade</taxon>
        <taxon>Lecanoromycetidae</taxon>
        <taxon>Lecanorales</taxon>
        <taxon>Lecanorineae</taxon>
        <taxon>Ramalinaceae</taxon>
        <taxon>Ramalina</taxon>
    </lineage>
</organism>
<gene>
    <name evidence="2" type="ORF">OHK93_008506</name>
</gene>
<feature type="region of interest" description="Disordered" evidence="1">
    <location>
        <begin position="1"/>
        <end position="87"/>
    </location>
</feature>
<dbReference type="AlphaFoldDB" id="A0AA43TV57"/>
<feature type="compositionally biased region" description="Low complexity" evidence="1">
    <location>
        <begin position="55"/>
        <end position="81"/>
    </location>
</feature>
<dbReference type="Proteomes" id="UP001161017">
    <property type="component" value="Unassembled WGS sequence"/>
</dbReference>
<name>A0AA43TV57_9LECA</name>
<proteinExistence type="predicted"/>
<evidence type="ECO:0000313" key="3">
    <source>
        <dbReference type="Proteomes" id="UP001161017"/>
    </source>
</evidence>
<protein>
    <submittedName>
        <fullName evidence="2">Uncharacterized protein</fullName>
    </submittedName>
</protein>